<protein>
    <recommendedName>
        <fullName evidence="2">Amidohydrolase 3 domain-containing protein</fullName>
    </recommendedName>
</protein>
<dbReference type="EMBL" id="QJJQ01000012">
    <property type="protein sequence ID" value="PXW85092.1"/>
    <property type="molecule type" value="Genomic_DNA"/>
</dbReference>
<dbReference type="SUPFAM" id="SSF51556">
    <property type="entry name" value="Metallo-dependent hydrolases"/>
    <property type="match status" value="1"/>
</dbReference>
<dbReference type="AlphaFoldDB" id="A0A2V3VT78"/>
<evidence type="ECO:0000313" key="4">
    <source>
        <dbReference type="Proteomes" id="UP000247978"/>
    </source>
</evidence>
<dbReference type="SUPFAM" id="SSF51338">
    <property type="entry name" value="Composite domain of metallo-dependent hydrolases"/>
    <property type="match status" value="1"/>
</dbReference>
<dbReference type="InterPro" id="IPR011059">
    <property type="entry name" value="Metal-dep_hydrolase_composite"/>
</dbReference>
<dbReference type="InterPro" id="IPR013108">
    <property type="entry name" value="Amidohydro_3"/>
</dbReference>
<dbReference type="Gene3D" id="2.30.40.10">
    <property type="entry name" value="Urease, subunit C, domain 1"/>
    <property type="match status" value="1"/>
</dbReference>
<reference evidence="3 4" key="1">
    <citation type="submission" date="2018-05" db="EMBL/GenBank/DDBJ databases">
        <title>Genomic Encyclopedia of Type Strains, Phase IV (KMG-IV): sequencing the most valuable type-strain genomes for metagenomic binning, comparative biology and taxonomic classification.</title>
        <authorList>
            <person name="Goeker M."/>
        </authorList>
    </citation>
    <scope>NUCLEOTIDE SEQUENCE [LARGE SCALE GENOMIC DNA]</scope>
    <source>
        <strain evidence="3 4">DSM 28556</strain>
    </source>
</reference>
<keyword evidence="1" id="KW-0175">Coiled coil</keyword>
<keyword evidence="4" id="KW-1185">Reference proteome</keyword>
<dbReference type="RefSeq" id="WP_110396360.1">
    <property type="nucleotide sequence ID" value="NZ_QJJQ01000012.1"/>
</dbReference>
<feature type="domain" description="Amidohydrolase 3" evidence="2">
    <location>
        <begin position="51"/>
        <end position="523"/>
    </location>
</feature>
<dbReference type="CDD" id="cd01300">
    <property type="entry name" value="YtcJ_like"/>
    <property type="match status" value="1"/>
</dbReference>
<dbReference type="Gene3D" id="3.10.310.70">
    <property type="match status" value="1"/>
</dbReference>
<dbReference type="OrthoDB" id="9767366at2"/>
<dbReference type="Proteomes" id="UP000247978">
    <property type="component" value="Unassembled WGS sequence"/>
</dbReference>
<dbReference type="PANTHER" id="PTHR22642:SF2">
    <property type="entry name" value="PROTEIN LONG AFTER FAR-RED 3"/>
    <property type="match status" value="1"/>
</dbReference>
<dbReference type="Gene3D" id="3.20.20.140">
    <property type="entry name" value="Metal-dependent hydrolases"/>
    <property type="match status" value="1"/>
</dbReference>
<proteinExistence type="predicted"/>
<organism evidence="3 4">
    <name type="scientific">Pseudogracilibacillus auburnensis</name>
    <dbReference type="NCBI Taxonomy" id="1494959"/>
    <lineage>
        <taxon>Bacteria</taxon>
        <taxon>Bacillati</taxon>
        <taxon>Bacillota</taxon>
        <taxon>Bacilli</taxon>
        <taxon>Bacillales</taxon>
        <taxon>Bacillaceae</taxon>
        <taxon>Pseudogracilibacillus</taxon>
    </lineage>
</organism>
<evidence type="ECO:0000259" key="2">
    <source>
        <dbReference type="Pfam" id="PF07969"/>
    </source>
</evidence>
<gene>
    <name evidence="3" type="ORF">DFR56_11270</name>
</gene>
<dbReference type="InterPro" id="IPR033932">
    <property type="entry name" value="YtcJ-like"/>
</dbReference>
<dbReference type="GO" id="GO:0016810">
    <property type="term" value="F:hydrolase activity, acting on carbon-nitrogen (but not peptide) bonds"/>
    <property type="evidence" value="ECO:0007669"/>
    <property type="project" value="InterPro"/>
</dbReference>
<evidence type="ECO:0000256" key="1">
    <source>
        <dbReference type="SAM" id="Coils"/>
    </source>
</evidence>
<feature type="coiled-coil region" evidence="1">
    <location>
        <begin position="77"/>
        <end position="104"/>
    </location>
</feature>
<dbReference type="PANTHER" id="PTHR22642">
    <property type="entry name" value="IMIDAZOLONEPROPIONASE"/>
    <property type="match status" value="1"/>
</dbReference>
<evidence type="ECO:0000313" key="3">
    <source>
        <dbReference type="EMBL" id="PXW85092.1"/>
    </source>
</evidence>
<accession>A0A2V3VT78</accession>
<name>A0A2V3VT78_9BACI</name>
<dbReference type="Pfam" id="PF07969">
    <property type="entry name" value="Amidohydro_3"/>
    <property type="match status" value="1"/>
</dbReference>
<comment type="caution">
    <text evidence="3">The sequence shown here is derived from an EMBL/GenBank/DDBJ whole genome shotgun (WGS) entry which is preliminary data.</text>
</comment>
<sequence>MTADIIYYNGEIHTFDHDEKIFEAIAIKNGKISALGSNKLIQSQQESNTRLVNLKNQTVLPGFIDAHLHIFPLGVSLSHVNCQMDSIEQVVKAVEKEAANCKNEDEWVIGWGFDESNYKENRKPTKWDFAHINNPVYITRYCLHEAVCNERVLKKAGITTSTMIDNGMIERNEHGEATGLLIESAMTFAEAILPVNTEESMKSAVKLANDYIVSRGITSIHDAGLGFFEDPYKEFKVLGDVIRNRELNVRMYVMVLAEYYKAFMKKYSSVASEKLKIGAMKLFADGTLSGRNAALSVPYKGSDEQGLLVYTHAKLQEQMEFVFETNYPVAVHAIGDAAIAQVLDVYETLNNLYPERTARNRIEHTTITNNVLLKRMKRLGVTAIPQPEFLYSAGDKHMNVIEKETGKYIALKSFFDYDLHPAGSSDGPVADCNPLLGMSAAMKRQTKGGTVIYEEEKISLKEAVRMYTINAAYAAEEEHFKGSIEIGKVADLTVLPEGFMTYTADEVKGANVRMTIIEGEIVYQST</sequence>
<dbReference type="InterPro" id="IPR032466">
    <property type="entry name" value="Metal_Hydrolase"/>
</dbReference>